<organism evidence="2 3">
    <name type="scientific">Candolleomyces eurysporus</name>
    <dbReference type="NCBI Taxonomy" id="2828524"/>
    <lineage>
        <taxon>Eukaryota</taxon>
        <taxon>Fungi</taxon>
        <taxon>Dikarya</taxon>
        <taxon>Basidiomycota</taxon>
        <taxon>Agaricomycotina</taxon>
        <taxon>Agaricomycetes</taxon>
        <taxon>Agaricomycetidae</taxon>
        <taxon>Agaricales</taxon>
        <taxon>Agaricineae</taxon>
        <taxon>Psathyrellaceae</taxon>
        <taxon>Candolleomyces</taxon>
    </lineage>
</organism>
<reference evidence="2" key="1">
    <citation type="submission" date="2022-06" db="EMBL/GenBank/DDBJ databases">
        <title>Genome Sequence of Candolleomyces eurysporus.</title>
        <authorList>
            <person name="Buettner E."/>
        </authorList>
    </citation>
    <scope>NUCLEOTIDE SEQUENCE</scope>
    <source>
        <strain evidence="2">VTCC 930004</strain>
    </source>
</reference>
<dbReference type="AlphaFoldDB" id="A0A9W8JB96"/>
<name>A0A9W8JB96_9AGAR</name>
<feature type="compositionally biased region" description="Low complexity" evidence="1">
    <location>
        <begin position="167"/>
        <end position="180"/>
    </location>
</feature>
<dbReference type="Proteomes" id="UP001140091">
    <property type="component" value="Unassembled WGS sequence"/>
</dbReference>
<feature type="compositionally biased region" description="Basic and acidic residues" evidence="1">
    <location>
        <begin position="62"/>
        <end position="74"/>
    </location>
</feature>
<comment type="caution">
    <text evidence="2">The sequence shown here is derived from an EMBL/GenBank/DDBJ whole genome shotgun (WGS) entry which is preliminary data.</text>
</comment>
<feature type="region of interest" description="Disordered" evidence="1">
    <location>
        <begin position="1"/>
        <end position="201"/>
    </location>
</feature>
<feature type="compositionally biased region" description="Low complexity" evidence="1">
    <location>
        <begin position="8"/>
        <end position="20"/>
    </location>
</feature>
<evidence type="ECO:0000313" key="2">
    <source>
        <dbReference type="EMBL" id="KAJ2932696.1"/>
    </source>
</evidence>
<keyword evidence="3" id="KW-1185">Reference proteome</keyword>
<proteinExistence type="predicted"/>
<sequence length="233" mass="25313">MPLKSALRNPSTSRTPSPSNVQRRQSVNVPADASGSRFAHRTENRDDDGEESAYETPGEISGDERGRKLPDGKGKRPIQARSPPFGTSNLNGAQHPPAPHPASDAQVAVPTSSEAPQRKKSVRVSLQPTFSPTPPAIYDDDDDQRGYWRPVVPEKPVRNKSRFLAQSAGGSPGASTSTGSRKIASTSKAATRDIWQDSDEEDEEYMKARMRLSRALEEEKEVFATARATAAFA</sequence>
<dbReference type="OrthoDB" id="3358861at2759"/>
<dbReference type="EMBL" id="JANBPK010000763">
    <property type="protein sequence ID" value="KAJ2932696.1"/>
    <property type="molecule type" value="Genomic_DNA"/>
</dbReference>
<gene>
    <name evidence="2" type="ORF">H1R20_g4402</name>
</gene>
<feature type="non-terminal residue" evidence="2">
    <location>
        <position position="233"/>
    </location>
</feature>
<evidence type="ECO:0000256" key="1">
    <source>
        <dbReference type="SAM" id="MobiDB-lite"/>
    </source>
</evidence>
<protein>
    <submittedName>
        <fullName evidence="2">Uncharacterized protein</fullName>
    </submittedName>
</protein>
<evidence type="ECO:0000313" key="3">
    <source>
        <dbReference type="Proteomes" id="UP001140091"/>
    </source>
</evidence>
<accession>A0A9W8JB96</accession>